<gene>
    <name evidence="3" type="primary">tarI</name>
    <name evidence="3" type="ORF">HDCHBGLK_03643</name>
</gene>
<dbReference type="Pfam" id="PF01128">
    <property type="entry name" value="IspD"/>
    <property type="match status" value="1"/>
</dbReference>
<proteinExistence type="predicted"/>
<keyword evidence="1 3" id="KW-0808">Transferase</keyword>
<name>A0A494WXE9_CLOS5</name>
<sequence>MNIALLTAAGSGTRTHQDLPKQFIHVNNKPIIIYTLEAFQKHPNIDVIEVVILKGWTEVLWAYAKQFNITKLKHVVEGGSTGQESIYNGLKEIEKYYDEQDVVMIHDGNRPLVSQDIITDSLVTYQEHGCAVAAIPCTEVVFISEGREASNTSIPRENLLRTQTPHTYKLKDILNVHKDAKQIGISNTAASCSLFEKFGIKSYFSLGSEKNLKITTVEDIEIFKALLSANNDEWIK</sequence>
<dbReference type="GO" id="GO:0005829">
    <property type="term" value="C:cytosol"/>
    <property type="evidence" value="ECO:0007669"/>
    <property type="project" value="TreeGrafter"/>
</dbReference>
<dbReference type="InterPro" id="IPR029044">
    <property type="entry name" value="Nucleotide-diphossugar_trans"/>
</dbReference>
<evidence type="ECO:0000313" key="4">
    <source>
        <dbReference type="Proteomes" id="UP000289664"/>
    </source>
</evidence>
<dbReference type="EMBL" id="CP036170">
    <property type="protein sequence ID" value="QBF76226.1"/>
    <property type="molecule type" value="Genomic_DNA"/>
</dbReference>
<dbReference type="OrthoDB" id="9806837at2"/>
<dbReference type="AlphaFoldDB" id="A0A494WXE9"/>
<dbReference type="KEGG" id="csci:HDCHBGLK_03643"/>
<evidence type="ECO:0000256" key="1">
    <source>
        <dbReference type="ARBA" id="ARBA00022679"/>
    </source>
</evidence>
<dbReference type="PANTHER" id="PTHR43015:SF1">
    <property type="entry name" value="D-RIBITOL-5-PHOSPHATE CYTIDYLYLTRANSFERASE"/>
    <property type="match status" value="1"/>
</dbReference>
<protein>
    <submittedName>
        <fullName evidence="3">Ribitol-5-phosphate cytidylyltransferase</fullName>
        <ecNumber evidence="3">2.7.7.40</ecNumber>
    </submittedName>
</protein>
<organism evidence="3 4">
    <name type="scientific">Clostridium scindens (strain ATCC 35704 / DSM 5676 / VPI 13733 / 19)</name>
    <dbReference type="NCBI Taxonomy" id="411468"/>
    <lineage>
        <taxon>Bacteria</taxon>
        <taxon>Bacillati</taxon>
        <taxon>Bacillota</taxon>
        <taxon>Clostridia</taxon>
        <taxon>Lachnospirales</taxon>
        <taxon>Lachnospiraceae</taxon>
    </lineage>
</organism>
<dbReference type="RefSeq" id="WP_039909344.1">
    <property type="nucleotide sequence ID" value="NZ_CP036170.1"/>
</dbReference>
<accession>A0A494WXE9</accession>
<dbReference type="EC" id="2.7.7.40" evidence="3"/>
<keyword evidence="2 3" id="KW-0548">Nucleotidyltransferase</keyword>
<dbReference type="SUPFAM" id="SSF53448">
    <property type="entry name" value="Nucleotide-diphospho-sugar transferases"/>
    <property type="match status" value="1"/>
</dbReference>
<dbReference type="Gene3D" id="3.90.550.10">
    <property type="entry name" value="Spore Coat Polysaccharide Biosynthesis Protein SpsA, Chain A"/>
    <property type="match status" value="1"/>
</dbReference>
<dbReference type="PANTHER" id="PTHR43015">
    <property type="entry name" value="D-RIBITOL-5-PHOSPHATE CYTIDYLYLTRANSFERASE"/>
    <property type="match status" value="1"/>
</dbReference>
<reference evidence="3 4" key="1">
    <citation type="journal article" date="2019" name="Appl. Environ. Microbiol.">
        <title>Clostridium scindens ATCC 35704: integration of nutritional requirements, the complete genome sequence, and global transcriptional responses to bile acids.</title>
        <authorList>
            <person name="Devendran S."/>
            <person name="Shrestha R."/>
            <person name="Alves J.M.P."/>
            <person name="Wolf P.G."/>
            <person name="Ly L."/>
            <person name="Hernandez A.G."/>
            <person name="Mendez-Garcia C."/>
            <person name="Inboden A."/>
            <person name="Wiley J."/>
            <person name="Paul O."/>
            <person name="Allen A."/>
            <person name="Springer E."/>
            <person name="Wright C.L."/>
            <person name="Fields C.J."/>
            <person name="Daniel S.L."/>
            <person name="Ridlon J.M."/>
        </authorList>
    </citation>
    <scope>NUCLEOTIDE SEQUENCE [LARGE SCALE GENOMIC DNA]</scope>
    <source>
        <strain evidence="3 4">ATCC 35704</strain>
    </source>
</reference>
<dbReference type="Proteomes" id="UP000289664">
    <property type="component" value="Chromosome"/>
</dbReference>
<dbReference type="CDD" id="cd02516">
    <property type="entry name" value="CDP-ME_synthetase"/>
    <property type="match status" value="1"/>
</dbReference>
<dbReference type="InterPro" id="IPR034683">
    <property type="entry name" value="IspD/TarI"/>
</dbReference>
<dbReference type="GO" id="GO:0047349">
    <property type="term" value="F:D-ribitol-5-phosphate cytidylyltransferase activity"/>
    <property type="evidence" value="ECO:0007669"/>
    <property type="project" value="UniProtKB-EC"/>
</dbReference>
<dbReference type="GeneID" id="62697816"/>
<evidence type="ECO:0000256" key="2">
    <source>
        <dbReference type="ARBA" id="ARBA00022695"/>
    </source>
</evidence>
<keyword evidence="4" id="KW-1185">Reference proteome</keyword>
<evidence type="ECO:0000313" key="3">
    <source>
        <dbReference type="EMBL" id="QBF76226.1"/>
    </source>
</evidence>